<dbReference type="AlphaFoldDB" id="I0JI62"/>
<feature type="region of interest" description="Disordered" evidence="1">
    <location>
        <begin position="13"/>
        <end position="35"/>
    </location>
</feature>
<dbReference type="STRING" id="866895.HBHAL_1458"/>
<organism evidence="2 3">
    <name type="scientific">Halobacillus halophilus (strain ATCC 35676 / DSM 2266 / JCM 20832 / KCTC 3685 / LMG 17431 / NBRC 102448 / NCIMB 2269)</name>
    <name type="common">Sporosarcina halophila</name>
    <dbReference type="NCBI Taxonomy" id="866895"/>
    <lineage>
        <taxon>Bacteria</taxon>
        <taxon>Bacillati</taxon>
        <taxon>Bacillota</taxon>
        <taxon>Bacilli</taxon>
        <taxon>Bacillales</taxon>
        <taxon>Bacillaceae</taxon>
        <taxon>Halobacillus</taxon>
    </lineage>
</organism>
<dbReference type="HOGENOM" id="CLU_3365282_0_0_9"/>
<keyword evidence="3" id="KW-1185">Reference proteome</keyword>
<dbReference type="KEGG" id="hhd:HBHAL_1458"/>
<evidence type="ECO:0000256" key="1">
    <source>
        <dbReference type="SAM" id="MobiDB-lite"/>
    </source>
</evidence>
<evidence type="ECO:0000313" key="2">
    <source>
        <dbReference type="EMBL" id="CCG43830.1"/>
    </source>
</evidence>
<name>I0JI62_HALH3</name>
<reference evidence="2 3" key="1">
    <citation type="journal article" date="2013" name="Environ. Microbiol.">
        <title>Chloride and organic osmolytes: a hybrid strategy to cope with elevated salinities by the moderately halophilic, chloride-dependent bacterium Halobacillus halophilus.</title>
        <authorList>
            <person name="Saum S.H."/>
            <person name="Pfeiffer F."/>
            <person name="Palm P."/>
            <person name="Rampp M."/>
            <person name="Schuster S.C."/>
            <person name="Muller V."/>
            <person name="Oesterhelt D."/>
        </authorList>
    </citation>
    <scope>NUCLEOTIDE SEQUENCE [LARGE SCALE GENOMIC DNA]</scope>
    <source>
        <strain evidence="3">ATCC 35676 / DSM 2266 / JCM 20832 / KCTC 3685 / LMG 17431 / NBRC 102448 / NCIMB 2269</strain>
    </source>
</reference>
<sequence length="35" mass="4080">MNIVLLKGEMVSEEENKNHNYPSKNVARQRCPGRH</sequence>
<proteinExistence type="predicted"/>
<protein>
    <submittedName>
        <fullName evidence="2">Uncharacterized protein</fullName>
    </submittedName>
</protein>
<gene>
    <name evidence="2" type="ordered locus">HBHAL_1458</name>
</gene>
<dbReference type="EMBL" id="HE717023">
    <property type="protein sequence ID" value="CCG43830.1"/>
    <property type="molecule type" value="Genomic_DNA"/>
</dbReference>
<dbReference type="Proteomes" id="UP000007397">
    <property type="component" value="Chromosome"/>
</dbReference>
<evidence type="ECO:0000313" key="3">
    <source>
        <dbReference type="Proteomes" id="UP000007397"/>
    </source>
</evidence>
<accession>I0JI62</accession>